<accession>A0ABX8BCT1</accession>
<dbReference type="EMBL" id="CP072649">
    <property type="protein sequence ID" value="QUW04501.1"/>
    <property type="molecule type" value="Genomic_DNA"/>
</dbReference>
<organism evidence="1 2">
    <name type="scientific">Chloracidobacterium validum</name>
    <dbReference type="NCBI Taxonomy" id="2821543"/>
    <lineage>
        <taxon>Bacteria</taxon>
        <taxon>Pseudomonadati</taxon>
        <taxon>Acidobacteriota</taxon>
        <taxon>Terriglobia</taxon>
        <taxon>Terriglobales</taxon>
        <taxon>Acidobacteriaceae</taxon>
        <taxon>Chloracidobacterium</taxon>
    </lineage>
</organism>
<name>A0ABX8BCT1_9BACT</name>
<sequence length="523" mass="57146">MTMLTLAWRYLTGYARATDPATRNAPEWPPHPARVWLALAATFFETGANPAEGEALVWLASLPDPALWLPATGGSRRRTTTVYVPVNDRPEGTGQLQSAPLTRSKQPRTFPTVWVGDAPCYLHWPDAPGAEAHRPALAQLCAKVTRLGHSASLVQMWVADAPPTPEAGFVCWLPETDTEDWLADHQLRRLHEASSLERLREAFAAGRHPTIGLATGYRPQRDNPRAAMTALKATAFDQDLFVLAQTDGPSLPVEAALQVTQALRATLMRGSPQQPPPAWLSGHEADGQPLADGRGHLAFLPLPFVGYEHADGRLLGVALAFPPDIPRPKRGAILRPSILDARGQPAAIQLKLGRLGVWVLRKRAWDDTRATLRPETWTAFPEGAICWASVTPVVLDRFPKANRLLERAAWEAEVGQLLFTACRRAGLPEPVVIDFDPTSWHVGAPRAVAKERPLRGQTLPRPAQAKFGGGFPPYLVKGATAPKPQLHVFLQFAEPVVGPVLLGAGRFFGYGLFKPLKPRHPRS</sequence>
<evidence type="ECO:0000313" key="2">
    <source>
        <dbReference type="Proteomes" id="UP000676506"/>
    </source>
</evidence>
<dbReference type="Pfam" id="PF09609">
    <property type="entry name" value="Cas_GSU0054"/>
    <property type="match status" value="1"/>
</dbReference>
<proteinExistence type="predicted"/>
<keyword evidence="2" id="KW-1185">Reference proteome</keyword>
<evidence type="ECO:0000313" key="1">
    <source>
        <dbReference type="EMBL" id="QUW04501.1"/>
    </source>
</evidence>
<dbReference type="NCBIfam" id="TIGR02165">
    <property type="entry name" value="cas5_6_GSU0054"/>
    <property type="match status" value="1"/>
</dbReference>
<reference evidence="1 2" key="1">
    <citation type="submission" date="2021-03" db="EMBL/GenBank/DDBJ databases">
        <title>Genomic and phenotypic characterization of Chloracidobacterium isolates provides evidence for multiple species.</title>
        <authorList>
            <person name="Saini M.K."/>
            <person name="Costas A.M.G."/>
            <person name="Tank M."/>
            <person name="Bryant D.A."/>
        </authorList>
    </citation>
    <scope>NUCLEOTIDE SEQUENCE [LARGE SCALE GENOMIC DNA]</scope>
    <source>
        <strain evidence="1 2">BV2-C</strain>
    </source>
</reference>
<dbReference type="InterPro" id="IPR019089">
    <property type="entry name" value="Cas_GSU0054"/>
</dbReference>
<dbReference type="RefSeq" id="WP_211430390.1">
    <property type="nucleotide sequence ID" value="NZ_CP072649.1"/>
</dbReference>
<gene>
    <name evidence="1" type="primary">cas5u6u</name>
    <name evidence="1" type="ORF">J8C06_11980</name>
</gene>
<dbReference type="Proteomes" id="UP000676506">
    <property type="component" value="Chromosome 2"/>
</dbReference>
<protein>
    <submittedName>
        <fullName evidence="1">Type I-U CRISPR-associated protein Cas5/Cas6</fullName>
    </submittedName>
</protein>